<evidence type="ECO:0000313" key="1">
    <source>
        <dbReference type="EMBL" id="MFC5664166.1"/>
    </source>
</evidence>
<dbReference type="RefSeq" id="WP_380225869.1">
    <property type="nucleotide sequence ID" value="NZ_JBHSOF010000015.1"/>
</dbReference>
<dbReference type="InterPro" id="IPR046179">
    <property type="entry name" value="DUF6188"/>
</dbReference>
<evidence type="ECO:0000313" key="2">
    <source>
        <dbReference type="Proteomes" id="UP001595975"/>
    </source>
</evidence>
<organism evidence="1 2">
    <name type="scientific">Kitasatospora misakiensis</name>
    <dbReference type="NCBI Taxonomy" id="67330"/>
    <lineage>
        <taxon>Bacteria</taxon>
        <taxon>Bacillati</taxon>
        <taxon>Actinomycetota</taxon>
        <taxon>Actinomycetes</taxon>
        <taxon>Kitasatosporales</taxon>
        <taxon>Streptomycetaceae</taxon>
        <taxon>Kitasatospora</taxon>
    </lineage>
</organism>
<name>A0ABW0X4S7_9ACTN</name>
<accession>A0ABW0X4S7</accession>
<keyword evidence="2" id="KW-1185">Reference proteome</keyword>
<dbReference type="EMBL" id="JBHSOF010000015">
    <property type="protein sequence ID" value="MFC5664166.1"/>
    <property type="molecule type" value="Genomic_DNA"/>
</dbReference>
<dbReference type="Pfam" id="PF19686">
    <property type="entry name" value="DUF6188"/>
    <property type="match status" value="1"/>
</dbReference>
<reference evidence="2" key="1">
    <citation type="journal article" date="2019" name="Int. J. Syst. Evol. Microbiol.">
        <title>The Global Catalogue of Microorganisms (GCM) 10K type strain sequencing project: providing services to taxonomists for standard genome sequencing and annotation.</title>
        <authorList>
            <consortium name="The Broad Institute Genomics Platform"/>
            <consortium name="The Broad Institute Genome Sequencing Center for Infectious Disease"/>
            <person name="Wu L."/>
            <person name="Ma J."/>
        </authorList>
    </citation>
    <scope>NUCLEOTIDE SEQUENCE [LARGE SCALE GENOMIC DNA]</scope>
    <source>
        <strain evidence="2">CGMCC 4.1437</strain>
    </source>
</reference>
<proteinExistence type="predicted"/>
<protein>
    <submittedName>
        <fullName evidence="1">DUF6188 family protein</fullName>
    </submittedName>
</protein>
<sequence>MQNMQNTRHPAPSGDPLDVALVGRRVTAVSGGDRLDLTLDGAVTVRVAHEFRFAGRAAVQHFFPALTFRPTGPLLGLVGREVGSARVTRAGGLELSFTGGPVDDREADGGETLSVPPHALIAPWSVFTPDGTISAGLPGGAVAGPEEPLG</sequence>
<comment type="caution">
    <text evidence="1">The sequence shown here is derived from an EMBL/GenBank/DDBJ whole genome shotgun (WGS) entry which is preliminary data.</text>
</comment>
<dbReference type="Proteomes" id="UP001595975">
    <property type="component" value="Unassembled WGS sequence"/>
</dbReference>
<gene>
    <name evidence="1" type="ORF">ACFP3U_14375</name>
</gene>